<evidence type="ECO:0000313" key="2">
    <source>
        <dbReference type="EMBL" id="VVA96571.1"/>
    </source>
</evidence>
<evidence type="ECO:0008006" key="4">
    <source>
        <dbReference type="Google" id="ProtNLM"/>
    </source>
</evidence>
<dbReference type="PANTHER" id="PTHR31228:SF3">
    <property type="entry name" value="CYSTATIN-LIKE PROTEIN"/>
    <property type="match status" value="1"/>
</dbReference>
<dbReference type="EMBL" id="CABITT030000003">
    <property type="protein sequence ID" value="VVA96571.1"/>
    <property type="molecule type" value="Genomic_DNA"/>
</dbReference>
<gene>
    <name evidence="2" type="ORF">ANE_LOCUS7016</name>
</gene>
<comment type="caution">
    <text evidence="2">The sequence shown here is derived from an EMBL/GenBank/DDBJ whole genome shotgun (WGS) entry which is preliminary data.</text>
</comment>
<name>A0A565B4J9_9BRAS</name>
<organism evidence="2 3">
    <name type="scientific">Arabis nemorensis</name>
    <dbReference type="NCBI Taxonomy" id="586526"/>
    <lineage>
        <taxon>Eukaryota</taxon>
        <taxon>Viridiplantae</taxon>
        <taxon>Streptophyta</taxon>
        <taxon>Embryophyta</taxon>
        <taxon>Tracheophyta</taxon>
        <taxon>Spermatophyta</taxon>
        <taxon>Magnoliopsida</taxon>
        <taxon>eudicotyledons</taxon>
        <taxon>Gunneridae</taxon>
        <taxon>Pentapetalae</taxon>
        <taxon>rosids</taxon>
        <taxon>malvids</taxon>
        <taxon>Brassicales</taxon>
        <taxon>Brassicaceae</taxon>
        <taxon>Arabideae</taxon>
        <taxon>Arabis</taxon>
    </lineage>
</organism>
<dbReference type="OrthoDB" id="1076851at2759"/>
<dbReference type="InterPro" id="IPR006525">
    <property type="entry name" value="Cystatin-related_pln"/>
</dbReference>
<dbReference type="PANTHER" id="PTHR31228">
    <property type="entry name" value="CYSTATIN/MONELLIN SUPERFAMILY PROTEIN"/>
    <property type="match status" value="1"/>
</dbReference>
<proteinExistence type="predicted"/>
<feature type="region of interest" description="Disordered" evidence="1">
    <location>
        <begin position="1"/>
        <end position="33"/>
    </location>
</feature>
<evidence type="ECO:0000256" key="1">
    <source>
        <dbReference type="SAM" id="MobiDB-lite"/>
    </source>
</evidence>
<evidence type="ECO:0000313" key="3">
    <source>
        <dbReference type="Proteomes" id="UP000489600"/>
    </source>
</evidence>
<reference evidence="2" key="1">
    <citation type="submission" date="2019-07" db="EMBL/GenBank/DDBJ databases">
        <authorList>
            <person name="Dittberner H."/>
        </authorList>
    </citation>
    <scope>NUCLEOTIDE SEQUENCE [LARGE SCALE GENOMIC DNA]</scope>
</reference>
<protein>
    <recommendedName>
        <fullName evidence="4">Cystatin domain-containing protein</fullName>
    </recommendedName>
</protein>
<dbReference type="Proteomes" id="UP000489600">
    <property type="component" value="Unassembled WGS sequence"/>
</dbReference>
<sequence length="171" mass="19805">MKKKKDIVESINDPDWDKDSFDGLEYHPSDDDSEYIDEDLEKRTRFYHRTVIETKGFFEPSDDLPLCLWAGISVVWDLEQEVHEGVTCRQFLADMASLCLEKYNKRKGLNVKFEHILRANFYPGGFTKYYITFAARESDSFDAPLVEYQAKAGRSAGKTYPILCRPSPTPK</sequence>
<keyword evidence="3" id="KW-1185">Reference proteome</keyword>
<dbReference type="NCBIfam" id="TIGR01638">
    <property type="entry name" value="Atha_cystat_rel"/>
    <property type="match status" value="1"/>
</dbReference>
<accession>A0A565B4J9</accession>
<dbReference type="AlphaFoldDB" id="A0A565B4J9"/>
<dbReference type="Gene3D" id="3.10.450.10">
    <property type="match status" value="1"/>
</dbReference>
<feature type="compositionally biased region" description="Basic and acidic residues" evidence="1">
    <location>
        <begin position="15"/>
        <end position="30"/>
    </location>
</feature>